<dbReference type="EMBL" id="APPK01000045">
    <property type="protein sequence ID" value="ENV20956.1"/>
    <property type="molecule type" value="Genomic_DNA"/>
</dbReference>
<proteinExistence type="predicted"/>
<organism evidence="1 2">
    <name type="scientific">Acinetobacter bereziniae NIPH 3</name>
    <dbReference type="NCBI Taxonomy" id="1217651"/>
    <lineage>
        <taxon>Bacteria</taxon>
        <taxon>Pseudomonadati</taxon>
        <taxon>Pseudomonadota</taxon>
        <taxon>Gammaproteobacteria</taxon>
        <taxon>Moraxellales</taxon>
        <taxon>Moraxellaceae</taxon>
        <taxon>Acinetobacter</taxon>
    </lineage>
</organism>
<dbReference type="PATRIC" id="fig|1217651.3.peg.3049"/>
<comment type="caution">
    <text evidence="1">The sequence shown here is derived from an EMBL/GenBank/DDBJ whole genome shotgun (WGS) entry which is preliminary data.</text>
</comment>
<evidence type="ECO:0008006" key="3">
    <source>
        <dbReference type="Google" id="ProtNLM"/>
    </source>
</evidence>
<dbReference type="HOGENOM" id="CLU_155032_0_0_6"/>
<evidence type="ECO:0000313" key="2">
    <source>
        <dbReference type="Proteomes" id="UP000013270"/>
    </source>
</evidence>
<accession>N8X9L4</accession>
<sequence>MMTLSEAEKAIYQKIGQFNGVEKANLRIPNQPTVDGKPFVPPTNKLWCRVYIQYGDSQIAGIGNGPCIRDIGLISIQCFAPKNTGTIAMANLCDQWRDFLQSFGVSHLEVYKVHAPQSMDDDNFYANIVRAEFRVN</sequence>
<dbReference type="Gene3D" id="3.30.2000.20">
    <property type="match status" value="1"/>
</dbReference>
<dbReference type="RefSeq" id="WP_004831634.1">
    <property type="nucleotide sequence ID" value="NZ_KB849468.1"/>
</dbReference>
<dbReference type="Proteomes" id="UP000013270">
    <property type="component" value="Unassembled WGS sequence"/>
</dbReference>
<gene>
    <name evidence="1" type="ORF">F963_03087</name>
</gene>
<dbReference type="AlphaFoldDB" id="N8X9L4"/>
<reference evidence="1 2" key="1">
    <citation type="submission" date="2013-02" db="EMBL/GenBank/DDBJ databases">
        <title>The Genome Sequence of Acinetobacter bereziniae NIPH 3.</title>
        <authorList>
            <consortium name="The Broad Institute Genome Sequencing Platform"/>
            <consortium name="The Broad Institute Genome Sequencing Center for Infectious Disease"/>
            <person name="Cerqueira G."/>
            <person name="Feldgarden M."/>
            <person name="Courvalin P."/>
            <person name="Perichon B."/>
            <person name="Grillot-Courvalin C."/>
            <person name="Clermont D."/>
            <person name="Rocha E."/>
            <person name="Yoon E.-J."/>
            <person name="Nemec A."/>
            <person name="Walker B."/>
            <person name="Young S.K."/>
            <person name="Zeng Q."/>
            <person name="Gargeya S."/>
            <person name="Fitzgerald M."/>
            <person name="Haas B."/>
            <person name="Abouelleil A."/>
            <person name="Alvarado L."/>
            <person name="Arachchi H.M."/>
            <person name="Berlin A.M."/>
            <person name="Chapman S.B."/>
            <person name="Dewar J."/>
            <person name="Goldberg J."/>
            <person name="Griggs A."/>
            <person name="Gujja S."/>
            <person name="Hansen M."/>
            <person name="Howarth C."/>
            <person name="Imamovic A."/>
            <person name="Larimer J."/>
            <person name="McCowan C."/>
            <person name="Murphy C."/>
            <person name="Neiman D."/>
            <person name="Pearson M."/>
            <person name="Priest M."/>
            <person name="Roberts A."/>
            <person name="Saif S."/>
            <person name="Shea T."/>
            <person name="Sisk P."/>
            <person name="Sykes S."/>
            <person name="Wortman J."/>
            <person name="Nusbaum C."/>
            <person name="Birren B."/>
        </authorList>
    </citation>
    <scope>NUCLEOTIDE SEQUENCE [LARGE SCALE GENOMIC DNA]</scope>
    <source>
        <strain evidence="1 2">NIPH 3</strain>
    </source>
</reference>
<evidence type="ECO:0000313" key="1">
    <source>
        <dbReference type="EMBL" id="ENV20956.1"/>
    </source>
</evidence>
<protein>
    <recommendedName>
        <fullName evidence="3">DUF3168 domain-containing protein</fullName>
    </recommendedName>
</protein>
<name>N8X9L4_ACIBZ</name>